<evidence type="ECO:0000313" key="2">
    <source>
        <dbReference type="Proteomes" id="UP000824469"/>
    </source>
</evidence>
<sequence length="150" mass="17435">RASCNHSSKCKDIKEDTWLRRPILFTEKAYPAKKTNEITTKWKKWEGEEGMSIARKWWQLKCWQPICANNFTGWDGFQAPAAASALKPTILPFPNHNNSLLWLPQECRRREWLQRTCMCYLKTAQSCLLLRPSLPPTSHLNVVTVLLSFS</sequence>
<comment type="caution">
    <text evidence="1">The sequence shown here is derived from an EMBL/GenBank/DDBJ whole genome shotgun (WGS) entry which is preliminary data.</text>
</comment>
<organism evidence="1 2">
    <name type="scientific">Taxus chinensis</name>
    <name type="common">Chinese yew</name>
    <name type="synonym">Taxus wallichiana var. chinensis</name>
    <dbReference type="NCBI Taxonomy" id="29808"/>
    <lineage>
        <taxon>Eukaryota</taxon>
        <taxon>Viridiplantae</taxon>
        <taxon>Streptophyta</taxon>
        <taxon>Embryophyta</taxon>
        <taxon>Tracheophyta</taxon>
        <taxon>Spermatophyta</taxon>
        <taxon>Pinopsida</taxon>
        <taxon>Pinidae</taxon>
        <taxon>Conifers II</taxon>
        <taxon>Cupressales</taxon>
        <taxon>Taxaceae</taxon>
        <taxon>Taxus</taxon>
    </lineage>
</organism>
<feature type="non-terminal residue" evidence="1">
    <location>
        <position position="1"/>
    </location>
</feature>
<reference evidence="1 2" key="1">
    <citation type="journal article" date="2021" name="Nat. Plants">
        <title>The Taxus genome provides insights into paclitaxel biosynthesis.</title>
        <authorList>
            <person name="Xiong X."/>
            <person name="Gou J."/>
            <person name="Liao Q."/>
            <person name="Li Y."/>
            <person name="Zhou Q."/>
            <person name="Bi G."/>
            <person name="Li C."/>
            <person name="Du R."/>
            <person name="Wang X."/>
            <person name="Sun T."/>
            <person name="Guo L."/>
            <person name="Liang H."/>
            <person name="Lu P."/>
            <person name="Wu Y."/>
            <person name="Zhang Z."/>
            <person name="Ro D.K."/>
            <person name="Shang Y."/>
            <person name="Huang S."/>
            <person name="Yan J."/>
        </authorList>
    </citation>
    <scope>NUCLEOTIDE SEQUENCE [LARGE SCALE GENOMIC DNA]</scope>
    <source>
        <strain evidence="1">Ta-2019</strain>
    </source>
</reference>
<protein>
    <submittedName>
        <fullName evidence="1">Uncharacterized protein</fullName>
    </submittedName>
</protein>
<accession>A0AA38GER2</accession>
<name>A0AA38GER2_TAXCH</name>
<dbReference type="Proteomes" id="UP000824469">
    <property type="component" value="Unassembled WGS sequence"/>
</dbReference>
<evidence type="ECO:0000313" key="1">
    <source>
        <dbReference type="EMBL" id="KAH9322302.1"/>
    </source>
</evidence>
<dbReference type="EMBL" id="JAHRHJ020000003">
    <property type="protein sequence ID" value="KAH9322302.1"/>
    <property type="molecule type" value="Genomic_DNA"/>
</dbReference>
<keyword evidence="2" id="KW-1185">Reference proteome</keyword>
<dbReference type="AlphaFoldDB" id="A0AA38GER2"/>
<proteinExistence type="predicted"/>
<feature type="non-terminal residue" evidence="1">
    <location>
        <position position="150"/>
    </location>
</feature>
<gene>
    <name evidence="1" type="ORF">KI387_016941</name>
</gene>